<dbReference type="InterPro" id="IPR035679">
    <property type="entry name" value="MDP-1_euk"/>
</dbReference>
<dbReference type="PANTHER" id="PTHR17901:SF14">
    <property type="entry name" value="MAGNESIUM-DEPENDENT PHOSPHATASE 1"/>
    <property type="match status" value="1"/>
</dbReference>
<dbReference type="Proteomes" id="UP001162480">
    <property type="component" value="Chromosome 3"/>
</dbReference>
<sequence>MAVSYVDKPKLIVFDLDYTLWPFWVDTHVSPPFELRKDKVYDSLGDHVTHFPEVPEVLQSLQNEGYKLGVASRTGAIKSAKQLMDLFNWSKYFEFSEIYPGDKTIHFSQFHKHSNIPYEDMLFFDDEGRNVTAVGNIGVTAIHVHKDTGVTKEVMEEGLKKFAENKKKAAS</sequence>
<organism evidence="1 2">
    <name type="scientific">Octopus vulgaris</name>
    <name type="common">Common octopus</name>
    <dbReference type="NCBI Taxonomy" id="6645"/>
    <lineage>
        <taxon>Eukaryota</taxon>
        <taxon>Metazoa</taxon>
        <taxon>Spiralia</taxon>
        <taxon>Lophotrochozoa</taxon>
        <taxon>Mollusca</taxon>
        <taxon>Cephalopoda</taxon>
        <taxon>Coleoidea</taxon>
        <taxon>Octopodiformes</taxon>
        <taxon>Octopoda</taxon>
        <taxon>Incirrata</taxon>
        <taxon>Octopodidae</taxon>
        <taxon>Octopus</taxon>
    </lineage>
</organism>
<dbReference type="NCBIfam" id="TIGR01685">
    <property type="entry name" value="MDP-1"/>
    <property type="match status" value="1"/>
</dbReference>
<dbReference type="InterPro" id="IPR010036">
    <property type="entry name" value="MDP_1_eu_arc"/>
</dbReference>
<dbReference type="Pfam" id="PF12689">
    <property type="entry name" value="Acid_PPase"/>
    <property type="match status" value="1"/>
</dbReference>
<dbReference type="SFLD" id="SFLDS00003">
    <property type="entry name" value="Haloacid_Dehalogenase"/>
    <property type="match status" value="1"/>
</dbReference>
<evidence type="ECO:0000313" key="1">
    <source>
        <dbReference type="EMBL" id="CAI9720017.1"/>
    </source>
</evidence>
<dbReference type="CDD" id="cd07501">
    <property type="entry name" value="HAD_MDP-1_like"/>
    <property type="match status" value="1"/>
</dbReference>
<gene>
    <name evidence="1" type="ORF">OCTVUL_1B003252</name>
</gene>
<dbReference type="InterPro" id="IPR023214">
    <property type="entry name" value="HAD_sf"/>
</dbReference>
<dbReference type="SFLD" id="SFLDG01131">
    <property type="entry name" value="C1.5.2:_MDP_Like"/>
    <property type="match status" value="1"/>
</dbReference>
<protein>
    <submittedName>
        <fullName evidence="1">Magnesium-dependent phosphatase 1-like</fullName>
    </submittedName>
</protein>
<dbReference type="EMBL" id="OX597816">
    <property type="protein sequence ID" value="CAI9720017.1"/>
    <property type="molecule type" value="Genomic_DNA"/>
</dbReference>
<dbReference type="NCBIfam" id="TIGR01681">
    <property type="entry name" value="HAD-SF-IIIC"/>
    <property type="match status" value="1"/>
</dbReference>
<dbReference type="AlphaFoldDB" id="A0AA36ASI4"/>
<dbReference type="SFLD" id="SFLDG01129">
    <property type="entry name" value="C1.5:_HAD__Beta-PGM__Phosphata"/>
    <property type="match status" value="1"/>
</dbReference>
<dbReference type="InterPro" id="IPR010033">
    <property type="entry name" value="HAD_SF_ppase_IIIC"/>
</dbReference>
<name>A0AA36ASI4_OCTVU</name>
<reference evidence="1" key="1">
    <citation type="submission" date="2023-08" db="EMBL/GenBank/DDBJ databases">
        <authorList>
            <person name="Alioto T."/>
            <person name="Alioto T."/>
            <person name="Gomez Garrido J."/>
        </authorList>
    </citation>
    <scope>NUCLEOTIDE SEQUENCE</scope>
</reference>
<dbReference type="SUPFAM" id="SSF56784">
    <property type="entry name" value="HAD-like"/>
    <property type="match status" value="1"/>
</dbReference>
<dbReference type="InterPro" id="IPR036412">
    <property type="entry name" value="HAD-like_sf"/>
</dbReference>
<dbReference type="PANTHER" id="PTHR17901">
    <property type="entry name" value="MAGNESIUM-DEPENDENT PHOSPHATASE 1 MDP1"/>
    <property type="match status" value="1"/>
</dbReference>
<dbReference type="GO" id="GO:0003993">
    <property type="term" value="F:acid phosphatase activity"/>
    <property type="evidence" value="ECO:0007669"/>
    <property type="project" value="TreeGrafter"/>
</dbReference>
<keyword evidence="2" id="KW-1185">Reference proteome</keyword>
<dbReference type="Gene3D" id="3.40.50.1000">
    <property type="entry name" value="HAD superfamily/HAD-like"/>
    <property type="match status" value="1"/>
</dbReference>
<evidence type="ECO:0000313" key="2">
    <source>
        <dbReference type="Proteomes" id="UP001162480"/>
    </source>
</evidence>
<accession>A0AA36ASI4</accession>
<proteinExistence type="predicted"/>